<dbReference type="GO" id="GO:0003723">
    <property type="term" value="F:RNA binding"/>
    <property type="evidence" value="ECO:0007669"/>
    <property type="project" value="InterPro"/>
</dbReference>
<keyword evidence="2 7" id="KW-0689">Ribosomal protein</keyword>
<evidence type="ECO:0000259" key="5">
    <source>
        <dbReference type="Pfam" id="PF00327"/>
    </source>
</evidence>
<dbReference type="SUPFAM" id="SSF117281">
    <property type="entry name" value="Kelch motif"/>
    <property type="match status" value="1"/>
</dbReference>
<keyword evidence="3" id="KW-0687">Ribonucleoprotein</keyword>
<evidence type="ECO:0000256" key="1">
    <source>
        <dbReference type="ARBA" id="ARBA00007594"/>
    </source>
</evidence>
<dbReference type="FunFam" id="3.30.1390.20:FF:000003">
    <property type="entry name" value="60S ribosomal protein L7"/>
    <property type="match status" value="1"/>
</dbReference>
<dbReference type="STRING" id="33114.A0A2G2W0F2"/>
<dbReference type="FunFam" id="3.30.1390.20:FF:000002">
    <property type="entry name" value="60S ribosomal protein L7"/>
    <property type="match status" value="1"/>
</dbReference>
<dbReference type="InterPro" id="IPR005998">
    <property type="entry name" value="Ribosomal_uL30_euk"/>
</dbReference>
<name>A0A2G2W0F2_CAPBA</name>
<dbReference type="GO" id="GO:0003735">
    <property type="term" value="F:structural constituent of ribosome"/>
    <property type="evidence" value="ECO:0007669"/>
    <property type="project" value="TreeGrafter"/>
</dbReference>
<dbReference type="PANTHER" id="PTHR11524:SF16">
    <property type="entry name" value="LARGE RIBOSOMAL SUBUNIT PROTEIN UL30"/>
    <property type="match status" value="1"/>
</dbReference>
<dbReference type="Pfam" id="PF08079">
    <property type="entry name" value="Ribosomal_L30_N"/>
    <property type="match status" value="1"/>
</dbReference>
<dbReference type="AlphaFoldDB" id="A0A2G2W0F2"/>
<comment type="caution">
    <text evidence="7">The sequence shown here is derived from an EMBL/GenBank/DDBJ whole genome shotgun (WGS) entry which is preliminary data.</text>
</comment>
<dbReference type="GO" id="GO:0000463">
    <property type="term" value="P:maturation of LSU-rRNA from tricistronic rRNA transcript (SSU-rRNA, 5.8S rRNA, LSU-rRNA)"/>
    <property type="evidence" value="ECO:0007669"/>
    <property type="project" value="TreeGrafter"/>
</dbReference>
<evidence type="ECO:0000256" key="4">
    <source>
        <dbReference type="SAM" id="Coils"/>
    </source>
</evidence>
<dbReference type="EMBL" id="MLFT02000009">
    <property type="protein sequence ID" value="PHT38691.1"/>
    <property type="molecule type" value="Genomic_DNA"/>
</dbReference>
<dbReference type="NCBIfam" id="TIGR01310">
    <property type="entry name" value="uL30_euk"/>
    <property type="match status" value="1"/>
</dbReference>
<reference evidence="7 8" key="1">
    <citation type="journal article" date="2017" name="Genome Biol.">
        <title>New reference genome sequences of hot pepper reveal the massive evolution of plant disease-resistance genes by retroduplication.</title>
        <authorList>
            <person name="Kim S."/>
            <person name="Park J."/>
            <person name="Yeom S.I."/>
            <person name="Kim Y.M."/>
            <person name="Seo E."/>
            <person name="Kim K.T."/>
            <person name="Kim M.S."/>
            <person name="Lee J.M."/>
            <person name="Cheong K."/>
            <person name="Shin H.S."/>
            <person name="Kim S.B."/>
            <person name="Han K."/>
            <person name="Lee J."/>
            <person name="Park M."/>
            <person name="Lee H.A."/>
            <person name="Lee H.Y."/>
            <person name="Lee Y."/>
            <person name="Oh S."/>
            <person name="Lee J.H."/>
            <person name="Choi E."/>
            <person name="Choi E."/>
            <person name="Lee S.E."/>
            <person name="Jeon J."/>
            <person name="Kim H."/>
            <person name="Choi G."/>
            <person name="Song H."/>
            <person name="Lee J."/>
            <person name="Lee S.C."/>
            <person name="Kwon J.K."/>
            <person name="Lee H.Y."/>
            <person name="Koo N."/>
            <person name="Hong Y."/>
            <person name="Kim R.W."/>
            <person name="Kang W.H."/>
            <person name="Huh J.H."/>
            <person name="Kang B.C."/>
            <person name="Yang T.J."/>
            <person name="Lee Y.H."/>
            <person name="Bennetzen J.L."/>
            <person name="Choi D."/>
        </authorList>
    </citation>
    <scope>NUCLEOTIDE SEQUENCE [LARGE SCALE GENOMIC DNA]</scope>
    <source>
        <strain evidence="8">cv. PBC81</strain>
    </source>
</reference>
<dbReference type="OrthoDB" id="28644at2759"/>
<evidence type="ECO:0000259" key="6">
    <source>
        <dbReference type="Pfam" id="PF08079"/>
    </source>
</evidence>
<dbReference type="Pfam" id="PF00327">
    <property type="entry name" value="Ribosomal_L30"/>
    <property type="match status" value="1"/>
</dbReference>
<proteinExistence type="inferred from homology"/>
<evidence type="ECO:0000313" key="8">
    <source>
        <dbReference type="Proteomes" id="UP000224567"/>
    </source>
</evidence>
<protein>
    <submittedName>
        <fullName evidence="7">60S ribosomal protein L7</fullName>
    </submittedName>
</protein>
<dbReference type="InterPro" id="IPR039699">
    <property type="entry name" value="Ribosomal_uL30"/>
</dbReference>
<dbReference type="PANTHER" id="PTHR11524">
    <property type="entry name" value="60S RIBOSOMAL PROTEIN L7"/>
    <property type="match status" value="1"/>
</dbReference>
<dbReference type="Proteomes" id="UP000224567">
    <property type="component" value="Unassembled WGS sequence"/>
</dbReference>
<keyword evidence="4" id="KW-0175">Coiled coil</keyword>
<evidence type="ECO:0000256" key="2">
    <source>
        <dbReference type="ARBA" id="ARBA00022980"/>
    </source>
</evidence>
<comment type="similarity">
    <text evidence="1">Belongs to the universal ribosomal protein uL30 family.</text>
</comment>
<dbReference type="InterPro" id="IPR036919">
    <property type="entry name" value="Ribo_uL30_ferredoxin-like_sf"/>
</dbReference>
<evidence type="ECO:0000256" key="3">
    <source>
        <dbReference type="ARBA" id="ARBA00023274"/>
    </source>
</evidence>
<evidence type="ECO:0000313" key="7">
    <source>
        <dbReference type="EMBL" id="PHT38691.1"/>
    </source>
</evidence>
<feature type="domain" description="Large ribosomal subunit protein uL30 N-terminal eukaryotes" evidence="6">
    <location>
        <begin position="415"/>
        <end position="486"/>
    </location>
</feature>
<dbReference type="GO" id="GO:0022625">
    <property type="term" value="C:cytosolic large ribosomal subunit"/>
    <property type="evidence" value="ECO:0007669"/>
    <property type="project" value="TreeGrafter"/>
</dbReference>
<keyword evidence="8" id="KW-1185">Reference proteome</keyword>
<dbReference type="InterPro" id="IPR015915">
    <property type="entry name" value="Kelch-typ_b-propeller"/>
</dbReference>
<feature type="coiled-coil region" evidence="4">
    <location>
        <begin position="420"/>
        <end position="475"/>
    </location>
</feature>
<dbReference type="InterPro" id="IPR018038">
    <property type="entry name" value="Ribosomal_uL30_CS"/>
</dbReference>
<organism evidence="7 8">
    <name type="scientific">Capsicum baccatum</name>
    <name type="common">Peruvian pepper</name>
    <dbReference type="NCBI Taxonomy" id="33114"/>
    <lineage>
        <taxon>Eukaryota</taxon>
        <taxon>Viridiplantae</taxon>
        <taxon>Streptophyta</taxon>
        <taxon>Embryophyta</taxon>
        <taxon>Tracheophyta</taxon>
        <taxon>Spermatophyta</taxon>
        <taxon>Magnoliopsida</taxon>
        <taxon>eudicotyledons</taxon>
        <taxon>Gunneridae</taxon>
        <taxon>Pentapetalae</taxon>
        <taxon>asterids</taxon>
        <taxon>lamiids</taxon>
        <taxon>Solanales</taxon>
        <taxon>Solanaceae</taxon>
        <taxon>Solanoideae</taxon>
        <taxon>Capsiceae</taxon>
        <taxon>Capsicum</taxon>
    </lineage>
</organism>
<dbReference type="CDD" id="cd01657">
    <property type="entry name" value="Ribosomal_L7_archeal_euk"/>
    <property type="match status" value="1"/>
</dbReference>
<sequence length="649" mass="74861">MASMAAKKSSVENSPVPTVKPKTIYLYGGNPSLFEPKNMWLSFEYGSSPENLFLMADMKLGLHIDGWVVMDNELLVAGLFSDESKTSVLRREAWESIGAQPLTKYSHSREVFKHASGIITSWENITSSDDVSFRQEPFIFAAENKLYVLGGSRRPHDGFEEEGTDDWRYWGEVYDFHSQEWNGLSRIPKYDFDEFRGTHAGLMDKTTVVFVSNKKDSLLFYDVTKDELRLESHPSLYPSSFRSPKELKHLHYTCIQSLFMAITNYQPVVNDKTLYWVDDLQMRLYGYDIVQKRWLCSRSLEKELWEDPRPAKDMYVSSKAHEDPSSPILVDLGNGEFLLVTYIPVGKLEISCLAVVKYPSTLHVSVESNHILPFDPNFEPKYGVTLNMGEGPVPVPKVIPVPRPVVVKKRDIQPVPESMLKKLKRNEEWALAEKQELEDEKKKNAEKRKLIYNWAKLYAKKYEDQERETVRLKREARLEGGFYVEPEPKLLFIIRIRGINSMSSKTQKILQLLRLQQIFNGVFLKVNKATMNMLHGVEPYVTYGYPNLKSVRELIYKRGYGKVHKQRIALKDNSIIEQVLGKHGIICMEDLVHEIMNVGPHFKEASNFLWPFQLKAPLGGLKKKTNHYVEGGDAGNRENFINDLIRRMN</sequence>
<dbReference type="SUPFAM" id="SSF55129">
    <property type="entry name" value="Ribosomal protein L30p/L7e"/>
    <property type="match status" value="1"/>
</dbReference>
<reference evidence="8" key="2">
    <citation type="journal article" date="2017" name="J. Anim. Genet.">
        <title>Multiple reference genome sequences of hot pepper reveal the massive evolution of plant disease resistance genes by retroduplication.</title>
        <authorList>
            <person name="Kim S."/>
            <person name="Park J."/>
            <person name="Yeom S.-I."/>
            <person name="Kim Y.-M."/>
            <person name="Seo E."/>
            <person name="Kim K.-T."/>
            <person name="Kim M.-S."/>
            <person name="Lee J.M."/>
            <person name="Cheong K."/>
            <person name="Shin H.-S."/>
            <person name="Kim S.-B."/>
            <person name="Han K."/>
            <person name="Lee J."/>
            <person name="Park M."/>
            <person name="Lee H.-A."/>
            <person name="Lee H.-Y."/>
            <person name="Lee Y."/>
            <person name="Oh S."/>
            <person name="Lee J.H."/>
            <person name="Choi E."/>
            <person name="Choi E."/>
            <person name="Lee S.E."/>
            <person name="Jeon J."/>
            <person name="Kim H."/>
            <person name="Choi G."/>
            <person name="Song H."/>
            <person name="Lee J."/>
            <person name="Lee S.-C."/>
            <person name="Kwon J.-K."/>
            <person name="Lee H.-Y."/>
            <person name="Koo N."/>
            <person name="Hong Y."/>
            <person name="Kim R.W."/>
            <person name="Kang W.-H."/>
            <person name="Huh J.H."/>
            <person name="Kang B.-C."/>
            <person name="Yang T.-J."/>
            <person name="Lee Y.-H."/>
            <person name="Bennetzen J.L."/>
            <person name="Choi D."/>
        </authorList>
    </citation>
    <scope>NUCLEOTIDE SEQUENCE [LARGE SCALE GENOMIC DNA]</scope>
    <source>
        <strain evidence="8">cv. PBC81</strain>
    </source>
</reference>
<feature type="domain" description="Large ribosomal subunit protein uL30-like ferredoxin-like fold" evidence="5">
    <location>
        <begin position="491"/>
        <end position="541"/>
    </location>
</feature>
<gene>
    <name evidence="7" type="ORF">CQW23_22264</name>
</gene>
<dbReference type="Gene3D" id="3.30.1390.20">
    <property type="entry name" value="Ribosomal protein L30, ferredoxin-like fold domain"/>
    <property type="match status" value="2"/>
</dbReference>
<dbReference type="InterPro" id="IPR016082">
    <property type="entry name" value="Ribosomal_uL30_ferredoxin-like"/>
</dbReference>
<accession>A0A2G2W0F2</accession>
<dbReference type="InterPro" id="IPR012988">
    <property type="entry name" value="Ribosomal_uL30_N_euk"/>
</dbReference>
<dbReference type="InterPro" id="IPR035808">
    <property type="entry name" value="Ribosomal_uL30_euk_arc"/>
</dbReference>
<dbReference type="PROSITE" id="PS00634">
    <property type="entry name" value="RIBOSOMAL_L30"/>
    <property type="match status" value="1"/>
</dbReference>